<reference evidence="4 5" key="1">
    <citation type="submission" date="2020-03" db="EMBL/GenBank/DDBJ databases">
        <title>Draft Genome Sequence of Cudoniella acicularis.</title>
        <authorList>
            <person name="Buettner E."/>
            <person name="Kellner H."/>
        </authorList>
    </citation>
    <scope>NUCLEOTIDE SEQUENCE [LARGE SCALE GENOMIC DNA]</scope>
    <source>
        <strain evidence="4 5">DSM 108380</strain>
    </source>
</reference>
<comment type="caution">
    <text evidence="4">The sequence shown here is derived from an EMBL/GenBank/DDBJ whole genome shotgun (WGS) entry which is preliminary data.</text>
</comment>
<dbReference type="OrthoDB" id="191139at2759"/>
<gene>
    <name evidence="4" type="ORF">G7Y89_g15617</name>
</gene>
<organism evidence="4 5">
    <name type="scientific">Cudoniella acicularis</name>
    <dbReference type="NCBI Taxonomy" id="354080"/>
    <lineage>
        <taxon>Eukaryota</taxon>
        <taxon>Fungi</taxon>
        <taxon>Dikarya</taxon>
        <taxon>Ascomycota</taxon>
        <taxon>Pezizomycotina</taxon>
        <taxon>Leotiomycetes</taxon>
        <taxon>Helotiales</taxon>
        <taxon>Tricladiaceae</taxon>
        <taxon>Cudoniella</taxon>
    </lineage>
</organism>
<dbReference type="PANTHER" id="PTHR24320">
    <property type="entry name" value="RETINOL DEHYDROGENASE"/>
    <property type="match status" value="1"/>
</dbReference>
<dbReference type="EMBL" id="JAAMPI010002540">
    <property type="protein sequence ID" value="KAF4612460.1"/>
    <property type="molecule type" value="Genomic_DNA"/>
</dbReference>
<evidence type="ECO:0000313" key="4">
    <source>
        <dbReference type="EMBL" id="KAF4612460.1"/>
    </source>
</evidence>
<comment type="similarity">
    <text evidence="1">Belongs to the short-chain dehydrogenases/reductases (SDR) family.</text>
</comment>
<keyword evidence="5" id="KW-1185">Reference proteome</keyword>
<evidence type="ECO:0000256" key="2">
    <source>
        <dbReference type="ARBA" id="ARBA00022857"/>
    </source>
</evidence>
<dbReference type="Proteomes" id="UP000566819">
    <property type="component" value="Unassembled WGS sequence"/>
</dbReference>
<sequence>MGAFDAISQIYPPKPKFTEKDLPDLKGKVYIVTGSNTGVGAQLARILYSSNATVYIAARSEPKSLSAISSIRSECPSSTGQLTFLHLDLADLSTIKASANEFLAKEKKTKCPFQQRWCDESASRVKNCAGPVGGIPFDNLDYHKNLGGMHKYGISKAGNYLQATEFAKRFGKEGIVSVPLNPGNLSSDLYRHQGTLLGAVLKGLVLHPPVMGAYTELFAGLSPEVTIEKSGEWIVPWGRFMKIRKDLLEASKSEKEGGSGIAERFWEWNEEQIKDFVV</sequence>
<accession>A0A8H4QKL7</accession>
<keyword evidence="3" id="KW-0560">Oxidoreductase</keyword>
<keyword evidence="2" id="KW-0521">NADP</keyword>
<dbReference type="Gene3D" id="3.40.50.720">
    <property type="entry name" value="NAD(P)-binding Rossmann-like Domain"/>
    <property type="match status" value="2"/>
</dbReference>
<dbReference type="SUPFAM" id="SSF51735">
    <property type="entry name" value="NAD(P)-binding Rossmann-fold domains"/>
    <property type="match status" value="1"/>
</dbReference>
<dbReference type="GO" id="GO:0016491">
    <property type="term" value="F:oxidoreductase activity"/>
    <property type="evidence" value="ECO:0007669"/>
    <property type="project" value="UniProtKB-KW"/>
</dbReference>
<dbReference type="Pfam" id="PF00106">
    <property type="entry name" value="adh_short"/>
    <property type="match status" value="1"/>
</dbReference>
<name>A0A8H4QKL7_9HELO</name>
<dbReference type="InterPro" id="IPR036291">
    <property type="entry name" value="NAD(P)-bd_dom_sf"/>
</dbReference>
<dbReference type="InterPro" id="IPR002347">
    <property type="entry name" value="SDR_fam"/>
</dbReference>
<proteinExistence type="inferred from homology"/>
<evidence type="ECO:0000256" key="1">
    <source>
        <dbReference type="ARBA" id="ARBA00006484"/>
    </source>
</evidence>
<evidence type="ECO:0000256" key="3">
    <source>
        <dbReference type="ARBA" id="ARBA00023002"/>
    </source>
</evidence>
<dbReference type="AlphaFoldDB" id="A0A8H4QKL7"/>
<protein>
    <submittedName>
        <fullName evidence="4">Uncharacterized protein</fullName>
    </submittedName>
</protein>
<dbReference type="PANTHER" id="PTHR24320:SF236">
    <property type="entry name" value="SHORT-CHAIN DEHYDROGENASE-RELATED"/>
    <property type="match status" value="1"/>
</dbReference>
<evidence type="ECO:0000313" key="5">
    <source>
        <dbReference type="Proteomes" id="UP000566819"/>
    </source>
</evidence>